<sequence>MPKLFVLAVLSVVAHNAYGEGFLNKLLAESSNDAMQDLVNDPCFNKINKDVMTCFNTKVPKYDPTNKDPAYTCCVTWNEIDCITPSAKYPPCTVLEVVKLVNIETKLVTALEATGKSCEKHKFATPHTTCPMT</sequence>
<reference evidence="2" key="1">
    <citation type="submission" date="2020-11" db="EMBL/GenBank/DDBJ databases">
        <authorList>
            <person name="Tran Van P."/>
        </authorList>
    </citation>
    <scope>NUCLEOTIDE SEQUENCE</scope>
</reference>
<evidence type="ECO:0000313" key="3">
    <source>
        <dbReference type="Proteomes" id="UP000759131"/>
    </source>
</evidence>
<dbReference type="EMBL" id="CAJPIZ010017797">
    <property type="protein sequence ID" value="CAG2116266.1"/>
    <property type="molecule type" value="Genomic_DNA"/>
</dbReference>
<feature type="signal peptide" evidence="1">
    <location>
        <begin position="1"/>
        <end position="19"/>
    </location>
</feature>
<gene>
    <name evidence="2" type="ORF">OSB1V03_LOCUS16227</name>
</gene>
<accession>A0A7R9L682</accession>
<proteinExistence type="predicted"/>
<dbReference type="AlphaFoldDB" id="A0A7R9L682"/>
<dbReference type="EMBL" id="OC872372">
    <property type="protein sequence ID" value="CAD7635836.1"/>
    <property type="molecule type" value="Genomic_DNA"/>
</dbReference>
<evidence type="ECO:0000313" key="2">
    <source>
        <dbReference type="EMBL" id="CAD7635836.1"/>
    </source>
</evidence>
<name>A0A7R9L682_9ACAR</name>
<evidence type="ECO:0000256" key="1">
    <source>
        <dbReference type="SAM" id="SignalP"/>
    </source>
</evidence>
<protein>
    <submittedName>
        <fullName evidence="2">Uncharacterized protein</fullName>
    </submittedName>
</protein>
<feature type="chain" id="PRO_5036211112" evidence="1">
    <location>
        <begin position="20"/>
        <end position="133"/>
    </location>
</feature>
<keyword evidence="3" id="KW-1185">Reference proteome</keyword>
<keyword evidence="1" id="KW-0732">Signal</keyword>
<organism evidence="2">
    <name type="scientific">Medioppia subpectinata</name>
    <dbReference type="NCBI Taxonomy" id="1979941"/>
    <lineage>
        <taxon>Eukaryota</taxon>
        <taxon>Metazoa</taxon>
        <taxon>Ecdysozoa</taxon>
        <taxon>Arthropoda</taxon>
        <taxon>Chelicerata</taxon>
        <taxon>Arachnida</taxon>
        <taxon>Acari</taxon>
        <taxon>Acariformes</taxon>
        <taxon>Sarcoptiformes</taxon>
        <taxon>Oribatida</taxon>
        <taxon>Brachypylina</taxon>
        <taxon>Oppioidea</taxon>
        <taxon>Oppiidae</taxon>
        <taxon>Medioppia</taxon>
    </lineage>
</organism>
<dbReference type="Proteomes" id="UP000759131">
    <property type="component" value="Unassembled WGS sequence"/>
</dbReference>